<evidence type="ECO:0000256" key="12">
    <source>
        <dbReference type="ARBA" id="ARBA00049091"/>
    </source>
</evidence>
<dbReference type="Gene3D" id="3.40.30.10">
    <property type="entry name" value="Glutaredoxin"/>
    <property type="match status" value="1"/>
</dbReference>
<evidence type="ECO:0000256" key="9">
    <source>
        <dbReference type="ARBA" id="ARBA00032824"/>
    </source>
</evidence>
<dbReference type="EMBL" id="JBDKWZ010000010">
    <property type="protein sequence ID" value="MEN7549685.1"/>
    <property type="molecule type" value="Genomic_DNA"/>
</dbReference>
<evidence type="ECO:0000256" key="13">
    <source>
        <dbReference type="PIRSR" id="PIRSR000239-1"/>
    </source>
</evidence>
<organism evidence="15 16">
    <name type="scientific">Rapidithrix thailandica</name>
    <dbReference type="NCBI Taxonomy" id="413964"/>
    <lineage>
        <taxon>Bacteria</taxon>
        <taxon>Pseudomonadati</taxon>
        <taxon>Bacteroidota</taxon>
        <taxon>Cytophagia</taxon>
        <taxon>Cytophagales</taxon>
        <taxon>Flammeovirgaceae</taxon>
        <taxon>Rapidithrix</taxon>
    </lineage>
</organism>
<feature type="domain" description="Thioredoxin" evidence="14">
    <location>
        <begin position="3"/>
        <end position="150"/>
    </location>
</feature>
<dbReference type="AlphaFoldDB" id="A0AAW9S396"/>
<keyword evidence="6 15" id="KW-0560">Oxidoreductase</keyword>
<keyword evidence="7" id="KW-1015">Disulfide bond</keyword>
<evidence type="ECO:0000256" key="1">
    <source>
        <dbReference type="ARBA" id="ARBA00003330"/>
    </source>
</evidence>
<evidence type="ECO:0000256" key="11">
    <source>
        <dbReference type="ARBA" id="ARBA00042639"/>
    </source>
</evidence>
<feature type="active site" description="Cysteine sulfenic acid (-SOH) intermediate; for peroxidase activity" evidence="13">
    <location>
        <position position="47"/>
    </location>
</feature>
<dbReference type="GO" id="GO:0008379">
    <property type="term" value="F:thioredoxin peroxidase activity"/>
    <property type="evidence" value="ECO:0007669"/>
    <property type="project" value="TreeGrafter"/>
</dbReference>
<protein>
    <recommendedName>
        <fullName evidence="3">thioredoxin-dependent peroxiredoxin</fullName>
        <ecNumber evidence="3">1.11.1.24</ecNumber>
    </recommendedName>
    <alternativeName>
        <fullName evidence="9">Thioredoxin peroxidase</fullName>
    </alternativeName>
    <alternativeName>
        <fullName evidence="11">Thioredoxin-dependent peroxiredoxin Bcp</fullName>
    </alternativeName>
</protein>
<evidence type="ECO:0000256" key="10">
    <source>
        <dbReference type="ARBA" id="ARBA00038489"/>
    </source>
</evidence>
<evidence type="ECO:0000256" key="4">
    <source>
        <dbReference type="ARBA" id="ARBA00022559"/>
    </source>
</evidence>
<keyword evidence="5" id="KW-0049">Antioxidant</keyword>
<evidence type="ECO:0000256" key="8">
    <source>
        <dbReference type="ARBA" id="ARBA00023284"/>
    </source>
</evidence>
<comment type="catalytic activity">
    <reaction evidence="12">
        <text>a hydroperoxide + [thioredoxin]-dithiol = an alcohol + [thioredoxin]-disulfide + H2O</text>
        <dbReference type="Rhea" id="RHEA:62620"/>
        <dbReference type="Rhea" id="RHEA-COMP:10698"/>
        <dbReference type="Rhea" id="RHEA-COMP:10700"/>
        <dbReference type="ChEBI" id="CHEBI:15377"/>
        <dbReference type="ChEBI" id="CHEBI:29950"/>
        <dbReference type="ChEBI" id="CHEBI:30879"/>
        <dbReference type="ChEBI" id="CHEBI:35924"/>
        <dbReference type="ChEBI" id="CHEBI:50058"/>
        <dbReference type="EC" id="1.11.1.24"/>
    </reaction>
</comment>
<comment type="subunit">
    <text evidence="2">Monomer.</text>
</comment>
<dbReference type="InterPro" id="IPR000866">
    <property type="entry name" value="AhpC/TSA"/>
</dbReference>
<evidence type="ECO:0000256" key="3">
    <source>
        <dbReference type="ARBA" id="ARBA00013017"/>
    </source>
</evidence>
<keyword evidence="4 15" id="KW-0575">Peroxidase</keyword>
<dbReference type="EC" id="1.11.1.24" evidence="3"/>
<dbReference type="InterPro" id="IPR036249">
    <property type="entry name" value="Thioredoxin-like_sf"/>
</dbReference>
<dbReference type="GO" id="GO:0045454">
    <property type="term" value="P:cell redox homeostasis"/>
    <property type="evidence" value="ECO:0007669"/>
    <property type="project" value="TreeGrafter"/>
</dbReference>
<comment type="function">
    <text evidence="1">Thiol-specific peroxidase that catalyzes the reduction of hydrogen peroxide and organic hydroperoxides to water and alcohols, respectively. Plays a role in cell protection against oxidative stress by detoxifying peroxides and as sensor of hydrogen peroxide-mediated signaling events.</text>
</comment>
<reference evidence="15 16" key="1">
    <citation type="submission" date="2024-04" db="EMBL/GenBank/DDBJ databases">
        <title>Novel genus in family Flammeovirgaceae.</title>
        <authorList>
            <person name="Nguyen T.H."/>
            <person name="Vuong T.Q."/>
            <person name="Le H."/>
            <person name="Kim S.-G."/>
        </authorList>
    </citation>
    <scope>NUCLEOTIDE SEQUENCE [LARGE SCALE GENOMIC DNA]</scope>
    <source>
        <strain evidence="15 16">JCM 23209</strain>
    </source>
</reference>
<comment type="caution">
    <text evidence="15">The sequence shown here is derived from an EMBL/GenBank/DDBJ whole genome shotgun (WGS) entry which is preliminary data.</text>
</comment>
<gene>
    <name evidence="15" type="ORF">AAG747_17310</name>
</gene>
<dbReference type="PANTHER" id="PTHR42801">
    <property type="entry name" value="THIOREDOXIN-DEPENDENT PEROXIDE REDUCTASE"/>
    <property type="match status" value="1"/>
</dbReference>
<dbReference type="GO" id="GO:0034599">
    <property type="term" value="P:cellular response to oxidative stress"/>
    <property type="evidence" value="ECO:0007669"/>
    <property type="project" value="TreeGrafter"/>
</dbReference>
<evidence type="ECO:0000256" key="5">
    <source>
        <dbReference type="ARBA" id="ARBA00022862"/>
    </source>
</evidence>
<evidence type="ECO:0000313" key="16">
    <source>
        <dbReference type="Proteomes" id="UP001403385"/>
    </source>
</evidence>
<accession>A0AAW9S396</accession>
<dbReference type="Proteomes" id="UP001403385">
    <property type="component" value="Unassembled WGS sequence"/>
</dbReference>
<name>A0AAW9S396_9BACT</name>
<dbReference type="PROSITE" id="PS51352">
    <property type="entry name" value="THIOREDOXIN_2"/>
    <property type="match status" value="1"/>
</dbReference>
<dbReference type="CDD" id="cd03017">
    <property type="entry name" value="PRX_BCP"/>
    <property type="match status" value="1"/>
</dbReference>
<dbReference type="InterPro" id="IPR024706">
    <property type="entry name" value="Peroxiredoxin_AhpC-typ"/>
</dbReference>
<evidence type="ECO:0000313" key="15">
    <source>
        <dbReference type="EMBL" id="MEN7549685.1"/>
    </source>
</evidence>
<dbReference type="SUPFAM" id="SSF52833">
    <property type="entry name" value="Thioredoxin-like"/>
    <property type="match status" value="1"/>
</dbReference>
<dbReference type="InterPro" id="IPR013766">
    <property type="entry name" value="Thioredoxin_domain"/>
</dbReference>
<keyword evidence="8" id="KW-0676">Redox-active center</keyword>
<sequence length="155" mass="18034">MSIALHTQAPNFQAQSTQGEEPFDLYKQAQGEAVILYFYPKDFTPVCTLEVCEFRDTFEFFKKLNIRVLGISKDDIETHRKFKEAHQLPFELLADPDGEVARLYDAYMPEIKFTKRVTYLLDTNHRIVHISNNIFENQEGILAMVKELQEKATVL</sequence>
<evidence type="ECO:0000256" key="6">
    <source>
        <dbReference type="ARBA" id="ARBA00023002"/>
    </source>
</evidence>
<dbReference type="GO" id="GO:0005737">
    <property type="term" value="C:cytoplasm"/>
    <property type="evidence" value="ECO:0007669"/>
    <property type="project" value="TreeGrafter"/>
</dbReference>
<evidence type="ECO:0000256" key="2">
    <source>
        <dbReference type="ARBA" id="ARBA00011245"/>
    </source>
</evidence>
<proteinExistence type="inferred from homology"/>
<comment type="similarity">
    <text evidence="10">Belongs to the peroxiredoxin family. BCP/PrxQ subfamily.</text>
</comment>
<evidence type="ECO:0000256" key="7">
    <source>
        <dbReference type="ARBA" id="ARBA00023157"/>
    </source>
</evidence>
<keyword evidence="16" id="KW-1185">Reference proteome</keyword>
<dbReference type="PIRSF" id="PIRSF000239">
    <property type="entry name" value="AHPC"/>
    <property type="match status" value="1"/>
</dbReference>
<dbReference type="InterPro" id="IPR050924">
    <property type="entry name" value="Peroxiredoxin_BCP/PrxQ"/>
</dbReference>
<dbReference type="PANTHER" id="PTHR42801:SF4">
    <property type="entry name" value="AHPC_TSA FAMILY PROTEIN"/>
    <property type="match status" value="1"/>
</dbReference>
<dbReference type="RefSeq" id="WP_346822464.1">
    <property type="nucleotide sequence ID" value="NZ_JBDKWZ010000010.1"/>
</dbReference>
<evidence type="ECO:0000259" key="14">
    <source>
        <dbReference type="PROSITE" id="PS51352"/>
    </source>
</evidence>
<dbReference type="Pfam" id="PF00578">
    <property type="entry name" value="AhpC-TSA"/>
    <property type="match status" value="1"/>
</dbReference>